<keyword evidence="2" id="KW-0732">Signal</keyword>
<dbReference type="InterPro" id="IPR037401">
    <property type="entry name" value="SnoaL-like"/>
</dbReference>
<feature type="coiled-coil region" evidence="1">
    <location>
        <begin position="28"/>
        <end position="55"/>
    </location>
</feature>
<dbReference type="Proteomes" id="UP001500518">
    <property type="component" value="Unassembled WGS sequence"/>
</dbReference>
<evidence type="ECO:0000313" key="5">
    <source>
        <dbReference type="Proteomes" id="UP001500518"/>
    </source>
</evidence>
<feature type="domain" description="SnoaL-like" evidence="3">
    <location>
        <begin position="43"/>
        <end position="170"/>
    </location>
</feature>
<dbReference type="Pfam" id="PF13577">
    <property type="entry name" value="SnoaL_4"/>
    <property type="match status" value="1"/>
</dbReference>
<comment type="caution">
    <text evidence="4">The sequence shown here is derived from an EMBL/GenBank/DDBJ whole genome shotgun (WGS) entry which is preliminary data.</text>
</comment>
<feature type="chain" id="PRO_5046462268" description="SnoaL-like domain-containing protein" evidence="2">
    <location>
        <begin position="27"/>
        <end position="256"/>
    </location>
</feature>
<organism evidence="4 5">
    <name type="scientific">Erythrobacter westpacificensis</name>
    <dbReference type="NCBI Taxonomy" id="1055231"/>
    <lineage>
        <taxon>Bacteria</taxon>
        <taxon>Pseudomonadati</taxon>
        <taxon>Pseudomonadota</taxon>
        <taxon>Alphaproteobacteria</taxon>
        <taxon>Sphingomonadales</taxon>
        <taxon>Erythrobacteraceae</taxon>
        <taxon>Erythrobacter/Porphyrobacter group</taxon>
        <taxon>Erythrobacter</taxon>
    </lineage>
</organism>
<protein>
    <recommendedName>
        <fullName evidence="3">SnoaL-like domain-containing protein</fullName>
    </recommendedName>
</protein>
<keyword evidence="5" id="KW-1185">Reference proteome</keyword>
<name>A0ABP9K893_9SPHN</name>
<dbReference type="EMBL" id="BAABHV010000009">
    <property type="protein sequence ID" value="GAA5053427.1"/>
    <property type="molecule type" value="Genomic_DNA"/>
</dbReference>
<proteinExistence type="predicted"/>
<keyword evidence="1" id="KW-0175">Coiled coil</keyword>
<gene>
    <name evidence="4" type="ORF">GCM10023208_15360</name>
</gene>
<dbReference type="RefSeq" id="WP_346032518.1">
    <property type="nucleotide sequence ID" value="NZ_BAABHV010000009.1"/>
</dbReference>
<evidence type="ECO:0000259" key="3">
    <source>
        <dbReference type="Pfam" id="PF13577"/>
    </source>
</evidence>
<evidence type="ECO:0000256" key="1">
    <source>
        <dbReference type="SAM" id="Coils"/>
    </source>
</evidence>
<dbReference type="Gene3D" id="3.10.450.50">
    <property type="match status" value="1"/>
</dbReference>
<evidence type="ECO:0000313" key="4">
    <source>
        <dbReference type="EMBL" id="GAA5053427.1"/>
    </source>
</evidence>
<accession>A0ABP9K893</accession>
<dbReference type="SUPFAM" id="SSF54427">
    <property type="entry name" value="NTF2-like"/>
    <property type="match status" value="1"/>
</dbReference>
<reference evidence="5" key="1">
    <citation type="journal article" date="2019" name="Int. J. Syst. Evol. Microbiol.">
        <title>The Global Catalogue of Microorganisms (GCM) 10K type strain sequencing project: providing services to taxonomists for standard genome sequencing and annotation.</title>
        <authorList>
            <consortium name="The Broad Institute Genomics Platform"/>
            <consortium name="The Broad Institute Genome Sequencing Center for Infectious Disease"/>
            <person name="Wu L."/>
            <person name="Ma J."/>
        </authorList>
    </citation>
    <scope>NUCLEOTIDE SEQUENCE [LARGE SCALE GENOMIC DNA]</scope>
    <source>
        <strain evidence="5">JCM 18014</strain>
    </source>
</reference>
<evidence type="ECO:0000256" key="2">
    <source>
        <dbReference type="SAM" id="SignalP"/>
    </source>
</evidence>
<dbReference type="InterPro" id="IPR032710">
    <property type="entry name" value="NTF2-like_dom_sf"/>
</dbReference>
<feature type="signal peptide" evidence="2">
    <location>
        <begin position="1"/>
        <end position="26"/>
    </location>
</feature>
<sequence>MRTPALLRKGLLFAAVLSPLALPLPAASQSLEQRVAEYRERVERLEDQAEIENLTATFGYYFDKGLWDEAASLFADDGEFEYEQTGVYVGPDRIERAMHMLGPQGLAPGYLNNHMMLQNIIYVAEDGRTATGRWQGPVMLAEPNANGQWAVGIYENDYVKEDGVWKFDKLHFYLTAKTDYDRPWPQGSIPMRGVSALYPPDEQPTEVYRSFPGAYIPPFSFDHPVTGEPLTDLPMAGDDVTGREEIPFTGHIEGGE</sequence>